<evidence type="ECO:0000259" key="11">
    <source>
        <dbReference type="PROSITE" id="PS51903"/>
    </source>
</evidence>
<dbReference type="EMBL" id="DTLI01000017">
    <property type="protein sequence ID" value="HHS51373.1"/>
    <property type="molecule type" value="Genomic_DNA"/>
</dbReference>
<dbReference type="PROSITE" id="PS51903">
    <property type="entry name" value="CLP_R"/>
    <property type="match status" value="1"/>
</dbReference>
<comment type="subunit">
    <text evidence="10">Homohexamer; The oligomerization is ATP-dependent.</text>
</comment>
<accession>A0A7C6A8C4</accession>
<evidence type="ECO:0000256" key="10">
    <source>
        <dbReference type="RuleBase" id="RU362034"/>
    </source>
</evidence>
<keyword evidence="10" id="KW-0346">Stress response</keyword>
<dbReference type="InterPro" id="IPR050130">
    <property type="entry name" value="ClpA_ClpB"/>
</dbReference>
<dbReference type="InterPro" id="IPR041546">
    <property type="entry name" value="ClpA/ClpB_AAA_lid"/>
</dbReference>
<dbReference type="SMART" id="SM00382">
    <property type="entry name" value="AAA"/>
    <property type="match status" value="2"/>
</dbReference>
<keyword evidence="10" id="KW-0963">Cytoplasm</keyword>
<keyword evidence="2 8" id="KW-0677">Repeat</keyword>
<evidence type="ECO:0000256" key="4">
    <source>
        <dbReference type="ARBA" id="ARBA00022840"/>
    </source>
</evidence>
<dbReference type="InterPro" id="IPR019489">
    <property type="entry name" value="Clp_ATPase_C"/>
</dbReference>
<dbReference type="GO" id="GO:0016887">
    <property type="term" value="F:ATP hydrolysis activity"/>
    <property type="evidence" value="ECO:0007669"/>
    <property type="project" value="InterPro"/>
</dbReference>
<dbReference type="Pfam" id="PF02861">
    <property type="entry name" value="Clp_N"/>
    <property type="match status" value="1"/>
</dbReference>
<comment type="subcellular location">
    <subcellularLocation>
        <location evidence="10">Cytoplasm</location>
    </subcellularLocation>
</comment>
<evidence type="ECO:0000256" key="6">
    <source>
        <dbReference type="ARBA" id="ARBA00023186"/>
    </source>
</evidence>
<dbReference type="Gene3D" id="1.10.1780.10">
    <property type="entry name" value="Clp, N-terminal domain"/>
    <property type="match status" value="1"/>
</dbReference>
<comment type="function">
    <text evidence="10">Part of a stress-induced multi-chaperone system, it is involved in the recovery of the cell from heat-induced damage, in cooperation with DnaK, DnaJ and GrpE.</text>
</comment>
<dbReference type="InterPro" id="IPR003959">
    <property type="entry name" value="ATPase_AAA_core"/>
</dbReference>
<dbReference type="GO" id="GO:0034605">
    <property type="term" value="P:cellular response to heat"/>
    <property type="evidence" value="ECO:0007669"/>
    <property type="project" value="TreeGrafter"/>
</dbReference>
<dbReference type="PROSITE" id="PS00871">
    <property type="entry name" value="CLPAB_2"/>
    <property type="match status" value="1"/>
</dbReference>
<reference evidence="12" key="1">
    <citation type="journal article" date="2020" name="mSystems">
        <title>Genome- and Community-Level Interaction Insights into Carbon Utilization and Element Cycling Functions of Hydrothermarchaeota in Hydrothermal Sediment.</title>
        <authorList>
            <person name="Zhou Z."/>
            <person name="Liu Y."/>
            <person name="Xu W."/>
            <person name="Pan J."/>
            <person name="Luo Z.H."/>
            <person name="Li M."/>
        </authorList>
    </citation>
    <scope>NUCLEOTIDE SEQUENCE [LARGE SCALE GENOMIC DNA]</scope>
    <source>
        <strain evidence="12">SpSt-876</strain>
    </source>
</reference>
<dbReference type="InterPro" id="IPR027417">
    <property type="entry name" value="P-loop_NTPase"/>
</dbReference>
<evidence type="ECO:0000256" key="5">
    <source>
        <dbReference type="ARBA" id="ARBA00023054"/>
    </source>
</evidence>
<dbReference type="SUPFAM" id="SSF81923">
    <property type="entry name" value="Double Clp-N motif"/>
    <property type="match status" value="1"/>
</dbReference>
<evidence type="ECO:0000313" key="12">
    <source>
        <dbReference type="EMBL" id="HHS51373.1"/>
    </source>
</evidence>
<dbReference type="InterPro" id="IPR018368">
    <property type="entry name" value="ClpA/B_CS1"/>
</dbReference>
<keyword evidence="3 9" id="KW-0547">Nucleotide-binding</keyword>
<dbReference type="Pfam" id="PF10431">
    <property type="entry name" value="ClpB_D2-small"/>
    <property type="match status" value="1"/>
</dbReference>
<dbReference type="Pfam" id="PF17871">
    <property type="entry name" value="AAA_lid_9"/>
    <property type="match status" value="1"/>
</dbReference>
<keyword evidence="6 9" id="KW-0143">Chaperone</keyword>
<dbReference type="PROSITE" id="PS00870">
    <property type="entry name" value="CLPAB_1"/>
    <property type="match status" value="1"/>
</dbReference>
<evidence type="ECO:0000256" key="3">
    <source>
        <dbReference type="ARBA" id="ARBA00022741"/>
    </source>
</evidence>
<dbReference type="NCBIfam" id="TIGR03346">
    <property type="entry name" value="chaperone_ClpB"/>
    <property type="match status" value="1"/>
</dbReference>
<dbReference type="SMART" id="SM01086">
    <property type="entry name" value="ClpB_D2-small"/>
    <property type="match status" value="1"/>
</dbReference>
<dbReference type="GO" id="GO:0005737">
    <property type="term" value="C:cytoplasm"/>
    <property type="evidence" value="ECO:0007669"/>
    <property type="project" value="UniProtKB-SubCell"/>
</dbReference>
<dbReference type="FunFam" id="3.40.50.300:FF:000010">
    <property type="entry name" value="Chaperone clpB 1, putative"/>
    <property type="match status" value="1"/>
</dbReference>
<sequence length="851" mass="96051">MLLDRFTEKAQEAIALAQESLRRFHHQELRPEHILYGLLAQTDGVVPQILQKLGIKPEAVQAVVTQALKDIPSVYSQDSGQVYLAQKTQNLFDLAEKEANRLKDKYIGTEHLFLAISEDSVGKNILKQFGLTKEKIYQAMQKVRGSQRIDSPEAETTYQALERFGRDLTELAKAGKLDPVIGRDDEIRRVIQVLSRRTKNNPVLIGEAGVGKTAIVEGLCQRIVRGDVPESLVDRRIVALDMGALIAGTKYRGEFENRLKAVLKEVTSSEGQIILFIDELHTVVSAGAAEGAIDAGNLLKPLLARGELRCIGATTLDEYRKHIEKDAALERRFQPVYVDQPSVEDTISILRGLKERYELHHGARISDAALVAAAVMSNRYISDRFLPDKAIDLVDEAAAKLKMEITSKPIELDAIDRTVMQLEMEKLSLQKEEDPASKERLAEIEKEIADLKEEQTRLTAQWQAEKQILEETKKLKQAIEATNLAIERAERAYDLNRAAELKYGTLAKLKKELQAKESELKKEKRLLREQVTEEDIAEVVSKWTGIPVKNLMESEKEKLKHLEEYIHERLVDQDEAVAVVADAIRRSRAGLADPKRPIGSFIFLGPTGVGKTELAKTLAELLFNSEKDMVRIDMSEYMEKHTVSRLIGAPPGYVGYEEGGQLTEAIRRRPYRVILLDEIEKAHNDVFNILLQILDDGRLTDGQGRTVDFKNTIIIMTSNLGTELIRRGKFDKNDLLVMLKQKFRPEFINRIDEIVVFNPLGQKEIRAIVDKELQKLKNKLQAQGIEITVSEQVKESIAEQGYDPDFGARPLKRLIQRAIENPLAKLLLETKPEKIEITLKDGKIDFRPVSA</sequence>
<dbReference type="CDD" id="cd19499">
    <property type="entry name" value="RecA-like_ClpB_Hsp104-like"/>
    <property type="match status" value="1"/>
</dbReference>
<dbReference type="AlphaFoldDB" id="A0A7C6A8C4"/>
<evidence type="ECO:0000256" key="2">
    <source>
        <dbReference type="ARBA" id="ARBA00022737"/>
    </source>
</evidence>
<proteinExistence type="inferred from homology"/>
<dbReference type="PRINTS" id="PR00300">
    <property type="entry name" value="CLPPROTEASEA"/>
</dbReference>
<dbReference type="InterPro" id="IPR028299">
    <property type="entry name" value="ClpA/B_CS2"/>
</dbReference>
<dbReference type="Gene3D" id="1.10.8.60">
    <property type="match status" value="1"/>
</dbReference>
<dbReference type="InterPro" id="IPR017730">
    <property type="entry name" value="Chaperonin_ClpB"/>
</dbReference>
<dbReference type="GO" id="GO:0042026">
    <property type="term" value="P:protein refolding"/>
    <property type="evidence" value="ECO:0007669"/>
    <property type="project" value="UniProtKB-UniRule"/>
</dbReference>
<comment type="caution">
    <text evidence="12">The sequence shown here is derived from an EMBL/GenBank/DDBJ whole genome shotgun (WGS) entry which is preliminary data.</text>
</comment>
<feature type="domain" description="Clp R" evidence="11">
    <location>
        <begin position="3"/>
        <end position="146"/>
    </location>
</feature>
<dbReference type="CDD" id="cd00009">
    <property type="entry name" value="AAA"/>
    <property type="match status" value="1"/>
</dbReference>
<dbReference type="PANTHER" id="PTHR11638:SF18">
    <property type="entry name" value="HEAT SHOCK PROTEIN 104"/>
    <property type="match status" value="1"/>
</dbReference>
<dbReference type="Gene3D" id="3.40.50.300">
    <property type="entry name" value="P-loop containing nucleotide triphosphate hydrolases"/>
    <property type="match status" value="3"/>
</dbReference>
<evidence type="ECO:0000256" key="1">
    <source>
        <dbReference type="ARBA" id="ARBA00008675"/>
    </source>
</evidence>
<gene>
    <name evidence="10 12" type="primary">clpB</name>
    <name evidence="12" type="ORF">ENW73_00695</name>
</gene>
<evidence type="ECO:0000256" key="9">
    <source>
        <dbReference type="RuleBase" id="RU004432"/>
    </source>
</evidence>
<dbReference type="PANTHER" id="PTHR11638">
    <property type="entry name" value="ATP-DEPENDENT CLP PROTEASE"/>
    <property type="match status" value="1"/>
</dbReference>
<dbReference type="GO" id="GO:0005524">
    <property type="term" value="F:ATP binding"/>
    <property type="evidence" value="ECO:0007669"/>
    <property type="project" value="UniProtKB-UniRule"/>
</dbReference>
<dbReference type="InterPro" id="IPR004176">
    <property type="entry name" value="Clp_R_N"/>
</dbReference>
<keyword evidence="4 9" id="KW-0067">ATP-binding</keyword>
<dbReference type="FunFam" id="3.40.50.300:FF:000025">
    <property type="entry name" value="ATP-dependent Clp protease subunit"/>
    <property type="match status" value="1"/>
</dbReference>
<dbReference type="InterPro" id="IPR036628">
    <property type="entry name" value="Clp_N_dom_sf"/>
</dbReference>
<evidence type="ECO:0000256" key="7">
    <source>
        <dbReference type="ARBA" id="ARBA00026057"/>
    </source>
</evidence>
<name>A0A7C6A8C4_UNCW3</name>
<evidence type="ECO:0000256" key="8">
    <source>
        <dbReference type="PROSITE-ProRule" id="PRU01251"/>
    </source>
</evidence>
<keyword evidence="5 10" id="KW-0175">Coiled coil</keyword>
<feature type="coiled-coil region" evidence="10">
    <location>
        <begin position="412"/>
        <end position="533"/>
    </location>
</feature>
<dbReference type="FunFam" id="3.40.50.300:FF:000120">
    <property type="entry name" value="ATP-dependent chaperone ClpB"/>
    <property type="match status" value="1"/>
</dbReference>
<organism evidence="12">
    <name type="scientific">candidate division WOR-3 bacterium</name>
    <dbReference type="NCBI Taxonomy" id="2052148"/>
    <lineage>
        <taxon>Bacteria</taxon>
        <taxon>Bacteria division WOR-3</taxon>
    </lineage>
</organism>
<comment type="similarity">
    <text evidence="1 9">Belongs to the ClpA/ClpB family.</text>
</comment>
<protein>
    <recommendedName>
        <fullName evidence="10">Chaperone protein ClpB</fullName>
    </recommendedName>
</protein>
<comment type="subunit">
    <text evidence="7">Homohexamer. The oligomerization is ATP-dependent.</text>
</comment>
<dbReference type="Pfam" id="PF00004">
    <property type="entry name" value="AAA"/>
    <property type="match status" value="1"/>
</dbReference>
<dbReference type="InterPro" id="IPR001270">
    <property type="entry name" value="ClpA/B"/>
</dbReference>
<dbReference type="SUPFAM" id="SSF52540">
    <property type="entry name" value="P-loop containing nucleoside triphosphate hydrolases"/>
    <property type="match status" value="2"/>
</dbReference>
<dbReference type="Pfam" id="PF07724">
    <property type="entry name" value="AAA_2"/>
    <property type="match status" value="1"/>
</dbReference>
<dbReference type="InterPro" id="IPR003593">
    <property type="entry name" value="AAA+_ATPase"/>
</dbReference>